<comment type="caution">
    <text evidence="1">The sequence shown here is derived from an EMBL/GenBank/DDBJ whole genome shotgun (WGS) entry which is preliminary data.</text>
</comment>
<reference evidence="1" key="1">
    <citation type="journal article" date="2022" name="bioRxiv">
        <title>Population genetic analysis of Ophidiomyces ophidiicola, the causative agent of snake fungal disease, indicates recent introductions to the USA.</title>
        <authorList>
            <person name="Ladner J.T."/>
            <person name="Palmer J.M."/>
            <person name="Ettinger C.L."/>
            <person name="Stajich J.E."/>
            <person name="Farrell T.M."/>
            <person name="Glorioso B.M."/>
            <person name="Lawson B."/>
            <person name="Price S.J."/>
            <person name="Stengle A.G."/>
            <person name="Grear D.A."/>
            <person name="Lorch J.M."/>
        </authorList>
    </citation>
    <scope>NUCLEOTIDE SEQUENCE</scope>
    <source>
        <strain evidence="1">NWHC 24266-5</strain>
    </source>
</reference>
<accession>A0ACB8UXR8</accession>
<evidence type="ECO:0000313" key="1">
    <source>
        <dbReference type="EMBL" id="KAI2387775.1"/>
    </source>
</evidence>
<protein>
    <submittedName>
        <fullName evidence="1">Uncharacterized protein</fullName>
    </submittedName>
</protein>
<gene>
    <name evidence="1" type="ORF">LOY88_002920</name>
</gene>
<dbReference type="EMBL" id="JALBCA010000036">
    <property type="protein sequence ID" value="KAI2387775.1"/>
    <property type="molecule type" value="Genomic_DNA"/>
</dbReference>
<name>A0ACB8UXR8_9EURO</name>
<proteinExistence type="predicted"/>
<sequence length="365" mass="40313">MANIYSPQLTLLEKLDFLPAGLSLAATAIVAAVTGIFRGQEGASSYPKHVCYAVLRQSLWRLTPRQHHSMWIIDKDPRAIKPATSSVYKDFAKANAFTPQTVDLVDGSQGHWIGNKDAKNVVVYFHGTLPFILFYHSIKLTGIPIGGGFALSAYPAHFQFFREILDGLNASGKDVAFFVLSYSLCPDAVYPTQMKQAVEALRYVISTGRSPSNIIIGGDSAGGNLTLAVLSHISHPHSAIAPLEISTPLAGAFTMAPWVTFSHDFPSVKTNASKDMLREDFTTRWGLNYLGGQAKDYYNQPYLAPTEWWKGLKTNSLLVLAGSDEILLSSIEEFVKKIKVFPPYFFPVLLFKSYENVLTTRILLQ</sequence>
<organism evidence="1">
    <name type="scientific">Ophidiomyces ophidiicola</name>
    <dbReference type="NCBI Taxonomy" id="1387563"/>
    <lineage>
        <taxon>Eukaryota</taxon>
        <taxon>Fungi</taxon>
        <taxon>Dikarya</taxon>
        <taxon>Ascomycota</taxon>
        <taxon>Pezizomycotina</taxon>
        <taxon>Eurotiomycetes</taxon>
        <taxon>Eurotiomycetidae</taxon>
        <taxon>Onygenales</taxon>
        <taxon>Onygenaceae</taxon>
        <taxon>Ophidiomyces</taxon>
    </lineage>
</organism>